<protein>
    <recommendedName>
        <fullName evidence="4">Type II and III secretion system protein</fullName>
    </recommendedName>
</protein>
<accession>C6I0W5</accession>
<organism evidence="2 3">
    <name type="scientific">Leptospirillum ferrodiazotrophum</name>
    <dbReference type="NCBI Taxonomy" id="412449"/>
    <lineage>
        <taxon>Bacteria</taxon>
        <taxon>Pseudomonadati</taxon>
        <taxon>Nitrospirota</taxon>
        <taxon>Nitrospiria</taxon>
        <taxon>Nitrospirales</taxon>
        <taxon>Nitrospiraceae</taxon>
        <taxon>Leptospirillum</taxon>
    </lineage>
</organism>
<proteinExistence type="predicted"/>
<dbReference type="EMBL" id="GG693889">
    <property type="protein sequence ID" value="EES51484.1"/>
    <property type="molecule type" value="Genomic_DNA"/>
</dbReference>
<name>C6I0W5_9BACT</name>
<keyword evidence="3" id="KW-1185">Reference proteome</keyword>
<evidence type="ECO:0000313" key="2">
    <source>
        <dbReference type="EMBL" id="EES51484.1"/>
    </source>
</evidence>
<dbReference type="PROSITE" id="PS51257">
    <property type="entry name" value="PROKAR_LIPOPROTEIN"/>
    <property type="match status" value="1"/>
</dbReference>
<evidence type="ECO:0008006" key="4">
    <source>
        <dbReference type="Google" id="ProtNLM"/>
    </source>
</evidence>
<sequence>MKNLSTRQILIASGLVVLSGCSLFTSPPPLKNVPDLTRGDVDQANRHYQESLAMSDLSRRSPQEKEKQGKSWFGDAEDAGIRRGGAESGALPSLFHKATFLVSEQPRTLEELAASLSNVTGTAIVVEGFGPFLRHTSRIRVQGSLSHVLDVLSARYDVYWSYAKGRIVFFRTLTRTFSLAIPPGDPSLPSPGGEDFFQAFLKDLAAIVGPDGRVDGVPQSGTVTISASPRRLDEAVHAIMAENERMMRPVRLKVTVLSTTLSRQDSTTPAPADGHNKSTAKTTLVLQTYSDRAVPMGAKGFALTIIPHVISRKEVLIGVRLAGSSSRKDSFFQWKTAKDGETVVVGGLEQLRKNFNKNDAGSQARITRDQTVVLVTPLIGGRHE</sequence>
<gene>
    <name evidence="2" type="ORF">UBAL3_96120029</name>
</gene>
<feature type="compositionally biased region" description="Basic and acidic residues" evidence="1">
    <location>
        <begin position="57"/>
        <end position="69"/>
    </location>
</feature>
<evidence type="ECO:0000256" key="1">
    <source>
        <dbReference type="SAM" id="MobiDB-lite"/>
    </source>
</evidence>
<dbReference type="Proteomes" id="UP000009374">
    <property type="component" value="Unassembled WGS sequence"/>
</dbReference>
<reference evidence="2 3" key="1">
    <citation type="journal article" date="2009" name="Appl. Environ. Microbiol.">
        <title>Community genomic and proteomic analyses of chemoautotrophic iron-oxidizing "Leptospirillum rubarum" (Group II) and "Leptospirillum ferrodiazotrophum" (Group III) bacteria in acid mine drainage biofilms.</title>
        <authorList>
            <person name="Goltsman D.S."/>
            <person name="Denef V.J."/>
            <person name="Singer S.W."/>
            <person name="VerBerkmoes N.C."/>
            <person name="Lefsrud M."/>
            <person name="Mueller R.S."/>
            <person name="Dick G.J."/>
            <person name="Sun C.L."/>
            <person name="Wheeler K.E."/>
            <person name="Zemla A."/>
            <person name="Baker B.J."/>
            <person name="Hauser L."/>
            <person name="Land M."/>
            <person name="Shah M.B."/>
            <person name="Thelen M.P."/>
            <person name="Hettich R.L."/>
            <person name="Banfield J.F."/>
        </authorList>
    </citation>
    <scope>NUCLEOTIDE SEQUENCE [LARGE SCALE GENOMIC DNA]</scope>
</reference>
<evidence type="ECO:0000313" key="3">
    <source>
        <dbReference type="Proteomes" id="UP000009374"/>
    </source>
</evidence>
<feature type="region of interest" description="Disordered" evidence="1">
    <location>
        <begin position="54"/>
        <end position="74"/>
    </location>
</feature>
<dbReference type="AlphaFoldDB" id="C6I0W5"/>